<dbReference type="PANTHER" id="PTHR35381">
    <property type="entry name" value="EF-HAND DOMAIN-CONTAINING PROTEIN"/>
    <property type="match status" value="1"/>
</dbReference>
<evidence type="ECO:0000313" key="2">
    <source>
        <dbReference type="EMBL" id="OLQ14864.1"/>
    </source>
</evidence>
<protein>
    <submittedName>
        <fullName evidence="2">Uncharacterized protein</fullName>
    </submittedName>
</protein>
<evidence type="ECO:0000256" key="1">
    <source>
        <dbReference type="SAM" id="MobiDB-lite"/>
    </source>
</evidence>
<sequence>MSRGDASANNRRLLLKVTVEVTSDKHEPIFVHEGDRAEALAIQFCKENELPPEMVQPLTEHILENLERVGLSTAKAAVPLRRPAKATTSTPRSDEAGERKARKDFQCPLMLH</sequence>
<dbReference type="AlphaFoldDB" id="A0A1Q9F592"/>
<comment type="caution">
    <text evidence="2">The sequence shown here is derived from an EMBL/GenBank/DDBJ whole genome shotgun (WGS) entry which is preliminary data.</text>
</comment>
<evidence type="ECO:0000313" key="3">
    <source>
        <dbReference type="Proteomes" id="UP000186817"/>
    </source>
</evidence>
<feature type="region of interest" description="Disordered" evidence="1">
    <location>
        <begin position="77"/>
        <end position="112"/>
    </location>
</feature>
<gene>
    <name evidence="2" type="ORF">AK812_SmicGene975</name>
</gene>
<dbReference type="EMBL" id="LSRX01000010">
    <property type="protein sequence ID" value="OLQ14864.1"/>
    <property type="molecule type" value="Genomic_DNA"/>
</dbReference>
<reference evidence="2 3" key="1">
    <citation type="submission" date="2016-02" db="EMBL/GenBank/DDBJ databases">
        <title>Genome analysis of coral dinoflagellate symbionts highlights evolutionary adaptations to a symbiotic lifestyle.</title>
        <authorList>
            <person name="Aranda M."/>
            <person name="Li Y."/>
            <person name="Liew Y.J."/>
            <person name="Baumgarten S."/>
            <person name="Simakov O."/>
            <person name="Wilson M."/>
            <person name="Piel J."/>
            <person name="Ashoor H."/>
            <person name="Bougouffa S."/>
            <person name="Bajic V.B."/>
            <person name="Ryu T."/>
            <person name="Ravasi T."/>
            <person name="Bayer T."/>
            <person name="Micklem G."/>
            <person name="Kim H."/>
            <person name="Bhak J."/>
            <person name="Lajeunesse T.C."/>
            <person name="Voolstra C.R."/>
        </authorList>
    </citation>
    <scope>NUCLEOTIDE SEQUENCE [LARGE SCALE GENOMIC DNA]</scope>
    <source>
        <strain evidence="2 3">CCMP2467</strain>
    </source>
</reference>
<proteinExistence type="predicted"/>
<feature type="compositionally biased region" description="Basic and acidic residues" evidence="1">
    <location>
        <begin position="92"/>
        <end position="105"/>
    </location>
</feature>
<keyword evidence="3" id="KW-1185">Reference proteome</keyword>
<name>A0A1Q9F592_SYMMI</name>
<dbReference type="Proteomes" id="UP000186817">
    <property type="component" value="Unassembled WGS sequence"/>
</dbReference>
<dbReference type="PANTHER" id="PTHR35381:SF1">
    <property type="entry name" value="EF-HAND DOMAIN-CONTAINING PROTEIN"/>
    <property type="match status" value="1"/>
</dbReference>
<organism evidence="2 3">
    <name type="scientific">Symbiodinium microadriaticum</name>
    <name type="common">Dinoflagellate</name>
    <name type="synonym">Zooxanthella microadriatica</name>
    <dbReference type="NCBI Taxonomy" id="2951"/>
    <lineage>
        <taxon>Eukaryota</taxon>
        <taxon>Sar</taxon>
        <taxon>Alveolata</taxon>
        <taxon>Dinophyceae</taxon>
        <taxon>Suessiales</taxon>
        <taxon>Symbiodiniaceae</taxon>
        <taxon>Symbiodinium</taxon>
    </lineage>
</organism>
<dbReference type="OrthoDB" id="289243at2759"/>
<accession>A0A1Q9F592</accession>